<evidence type="ECO:0000256" key="4">
    <source>
        <dbReference type="ARBA" id="ARBA00023143"/>
    </source>
</evidence>
<feature type="domain" description="Flagellin N-terminal" evidence="6">
    <location>
        <begin position="3"/>
        <end position="139"/>
    </location>
</feature>
<evidence type="ECO:0000256" key="5">
    <source>
        <dbReference type="SAM" id="MobiDB-lite"/>
    </source>
</evidence>
<dbReference type="Pfam" id="PF00669">
    <property type="entry name" value="Flagellin_N"/>
    <property type="match status" value="1"/>
</dbReference>
<feature type="compositionally biased region" description="Polar residues" evidence="5">
    <location>
        <begin position="247"/>
        <end position="262"/>
    </location>
</feature>
<keyword evidence="8" id="KW-1185">Reference proteome</keyword>
<evidence type="ECO:0000313" key="8">
    <source>
        <dbReference type="Proteomes" id="UP000295727"/>
    </source>
</evidence>
<keyword evidence="7" id="KW-0282">Flagellum</keyword>
<dbReference type="InterPro" id="IPR013384">
    <property type="entry name" value="Flagell_FlgL"/>
</dbReference>
<name>A0A4V1AYN1_9BURK</name>
<keyword evidence="7" id="KW-0966">Cell projection</keyword>
<dbReference type="Proteomes" id="UP000295727">
    <property type="component" value="Chromosome 1"/>
</dbReference>
<gene>
    <name evidence="7" type="primary">flgL</name>
    <name evidence="7" type="ORF">E1956_03635</name>
</gene>
<dbReference type="Gene3D" id="1.20.1330.10">
    <property type="entry name" value="f41 fragment of flagellin, N-terminal domain"/>
    <property type="match status" value="2"/>
</dbReference>
<dbReference type="GO" id="GO:0009424">
    <property type="term" value="C:bacterial-type flagellum hook"/>
    <property type="evidence" value="ECO:0007669"/>
    <property type="project" value="InterPro"/>
</dbReference>
<dbReference type="InterPro" id="IPR001029">
    <property type="entry name" value="Flagellin_N"/>
</dbReference>
<protein>
    <submittedName>
        <fullName evidence="7">Flagellar hook-associated protein 3</fullName>
    </submittedName>
</protein>
<feature type="region of interest" description="Disordered" evidence="5">
    <location>
        <begin position="247"/>
        <end position="266"/>
    </location>
</feature>
<keyword evidence="4" id="KW-0975">Bacterial flagellum</keyword>
<comment type="subcellular location">
    <subcellularLocation>
        <location evidence="1">Bacterial flagellum</location>
    </subcellularLocation>
    <subcellularLocation>
        <location evidence="2">Secreted</location>
    </subcellularLocation>
</comment>
<dbReference type="EMBL" id="CP038148">
    <property type="protein sequence ID" value="QBQ96352.1"/>
    <property type="molecule type" value="Genomic_DNA"/>
</dbReference>
<dbReference type="GO" id="GO:0005198">
    <property type="term" value="F:structural molecule activity"/>
    <property type="evidence" value="ECO:0007669"/>
    <property type="project" value="InterPro"/>
</dbReference>
<dbReference type="RefSeq" id="WP_134747471.1">
    <property type="nucleotide sequence ID" value="NZ_CP038148.1"/>
</dbReference>
<dbReference type="PANTHER" id="PTHR42792">
    <property type="entry name" value="FLAGELLIN"/>
    <property type="match status" value="1"/>
</dbReference>
<accession>A0A4V1AYN1</accession>
<reference evidence="7 8" key="1">
    <citation type="submission" date="2019-03" db="EMBL/GenBank/DDBJ databases">
        <title>Paraburkholderia sp. 7MH5, isolated from subtropical forest soil.</title>
        <authorList>
            <person name="Gao Z.-H."/>
            <person name="Qiu L.-H."/>
        </authorList>
    </citation>
    <scope>NUCLEOTIDE SEQUENCE [LARGE SCALE GENOMIC DNA]</scope>
    <source>
        <strain evidence="7 8">7MH5</strain>
    </source>
</reference>
<dbReference type="SUPFAM" id="SSF64518">
    <property type="entry name" value="Phase 1 flagellin"/>
    <property type="match status" value="1"/>
</dbReference>
<evidence type="ECO:0000313" key="7">
    <source>
        <dbReference type="EMBL" id="QBQ96352.1"/>
    </source>
</evidence>
<dbReference type="GO" id="GO:0005576">
    <property type="term" value="C:extracellular region"/>
    <property type="evidence" value="ECO:0007669"/>
    <property type="project" value="UniProtKB-SubCell"/>
</dbReference>
<proteinExistence type="inferred from homology"/>
<organism evidence="7 8">
    <name type="scientific">Paraburkholderia pallida</name>
    <dbReference type="NCBI Taxonomy" id="2547399"/>
    <lineage>
        <taxon>Bacteria</taxon>
        <taxon>Pseudomonadati</taxon>
        <taxon>Pseudomonadota</taxon>
        <taxon>Betaproteobacteria</taxon>
        <taxon>Burkholderiales</taxon>
        <taxon>Burkholderiaceae</taxon>
        <taxon>Paraburkholderia</taxon>
    </lineage>
</organism>
<evidence type="ECO:0000256" key="1">
    <source>
        <dbReference type="ARBA" id="ARBA00004365"/>
    </source>
</evidence>
<evidence type="ECO:0000256" key="3">
    <source>
        <dbReference type="ARBA" id="ARBA00005709"/>
    </source>
</evidence>
<dbReference type="GO" id="GO:0071973">
    <property type="term" value="P:bacterial-type flagellum-dependent cell motility"/>
    <property type="evidence" value="ECO:0007669"/>
    <property type="project" value="InterPro"/>
</dbReference>
<dbReference type="AlphaFoldDB" id="A0A4V1AYN1"/>
<dbReference type="PANTHER" id="PTHR42792:SF1">
    <property type="entry name" value="FLAGELLAR HOOK-ASSOCIATED PROTEIN 3"/>
    <property type="match status" value="1"/>
</dbReference>
<dbReference type="NCBIfam" id="TIGR02550">
    <property type="entry name" value="flagell_flgL"/>
    <property type="match status" value="1"/>
</dbReference>
<dbReference type="OrthoDB" id="9768249at2"/>
<dbReference type="InterPro" id="IPR001492">
    <property type="entry name" value="Flagellin"/>
</dbReference>
<comment type="similarity">
    <text evidence="3">Belongs to the bacterial flagellin family.</text>
</comment>
<keyword evidence="7" id="KW-0969">Cilium</keyword>
<evidence type="ECO:0000256" key="2">
    <source>
        <dbReference type="ARBA" id="ARBA00004613"/>
    </source>
</evidence>
<sequence length="419" mass="42815">MRIATSQIYSASLSTMENQQAQLLQVQQQISTGVSLSTPADNPLGAAQAVQLSATSATLTQYASNQNTALSSLQLEDSTLSSVTSTLQAISQQIQSALNGSLNDSDRQALAQQLQGERSQLLTLANTTDGQGNYLFSGFKSTSQVFTNLPGGGVQYNGDQGQRLVQVGGSRQIAVSDTGAAVFQSVSAVGSQAVAAGSSKNGGTGTISGVTVTNPAQATNGHPLSIQFGNDPTTGALTYSVMDNSTNPATTLSSDQPYTSGSPIDLGAPGQVGMTVTITGTPLATDTFSVTPATTPQNSSMFSTIDSVIAALQTPVNGSQSAGANLTNALQAGLTAIGNSISNVVTIQASVGGREQEVKALQTVTSTNSLQITSNLSDLTSTDMTAAITQYTQLSNALTASQKSFAATQNLSLFQYINP</sequence>
<dbReference type="KEGG" id="ppai:E1956_03635"/>
<evidence type="ECO:0000259" key="6">
    <source>
        <dbReference type="Pfam" id="PF00669"/>
    </source>
</evidence>